<dbReference type="OrthoDB" id="2423701at2759"/>
<reference evidence="7" key="1">
    <citation type="submission" date="2021-02" db="EMBL/GenBank/DDBJ databases">
        <authorList>
            <person name="Bekaert M."/>
        </authorList>
    </citation>
    <scope>NUCLEOTIDE SEQUENCE</scope>
    <source>
        <strain evidence="7">IoA-00</strain>
    </source>
</reference>
<organism evidence="7 8">
    <name type="scientific">Lepeophtheirus salmonis</name>
    <name type="common">Salmon louse</name>
    <name type="synonym">Caligus salmonis</name>
    <dbReference type="NCBI Taxonomy" id="72036"/>
    <lineage>
        <taxon>Eukaryota</taxon>
        <taxon>Metazoa</taxon>
        <taxon>Ecdysozoa</taxon>
        <taxon>Arthropoda</taxon>
        <taxon>Crustacea</taxon>
        <taxon>Multicrustacea</taxon>
        <taxon>Hexanauplia</taxon>
        <taxon>Copepoda</taxon>
        <taxon>Siphonostomatoida</taxon>
        <taxon>Caligidae</taxon>
        <taxon>Lepeophtheirus</taxon>
    </lineage>
</organism>
<dbReference type="GO" id="GO:0051879">
    <property type="term" value="F:Hsp90 protein binding"/>
    <property type="evidence" value="ECO:0007669"/>
    <property type="project" value="TreeGrafter"/>
</dbReference>
<dbReference type="InterPro" id="IPR041243">
    <property type="entry name" value="STI1/HOP_DP"/>
</dbReference>
<evidence type="ECO:0000256" key="3">
    <source>
        <dbReference type="ARBA" id="ARBA00022737"/>
    </source>
</evidence>
<dbReference type="PANTHER" id="PTHR22904:SF523">
    <property type="entry name" value="STRESS-INDUCED-PHOSPHOPROTEIN 1"/>
    <property type="match status" value="1"/>
</dbReference>
<keyword evidence="2" id="KW-0963">Cytoplasm</keyword>
<dbReference type="PROSITE" id="PS50005">
    <property type="entry name" value="TPR"/>
    <property type="match status" value="3"/>
</dbReference>
<keyword evidence="8" id="KW-1185">Reference proteome</keyword>
<evidence type="ECO:0000313" key="7">
    <source>
        <dbReference type="EMBL" id="CAF2999442.1"/>
    </source>
</evidence>
<dbReference type="Gene3D" id="1.10.260.100">
    <property type="match status" value="1"/>
</dbReference>
<accession>A0A7R8D4V1</accession>
<dbReference type="GO" id="GO:0005737">
    <property type="term" value="C:cytoplasm"/>
    <property type="evidence" value="ECO:0007669"/>
    <property type="project" value="UniProtKB-SubCell"/>
</dbReference>
<dbReference type="Pfam" id="PF17830">
    <property type="entry name" value="STI1-HOP_DP"/>
    <property type="match status" value="1"/>
</dbReference>
<evidence type="ECO:0000256" key="5">
    <source>
        <dbReference type="ARBA" id="ARBA00026193"/>
    </source>
</evidence>
<protein>
    <recommendedName>
        <fullName evidence="5">Stress-induced-phosphoprotein 1</fullName>
    </recommendedName>
</protein>
<dbReference type="PANTHER" id="PTHR22904">
    <property type="entry name" value="TPR REPEAT CONTAINING PROTEIN"/>
    <property type="match status" value="1"/>
</dbReference>
<gene>
    <name evidence="7" type="ORF">LSAA_12779</name>
</gene>
<comment type="subcellular location">
    <subcellularLocation>
        <location evidence="1">Cytoplasm</location>
    </subcellularLocation>
</comment>
<evidence type="ECO:0000256" key="2">
    <source>
        <dbReference type="ARBA" id="ARBA00022490"/>
    </source>
</evidence>
<feature type="domain" description="STI1" evidence="6">
    <location>
        <begin position="450"/>
        <end position="489"/>
    </location>
</feature>
<dbReference type="SUPFAM" id="SSF48452">
    <property type="entry name" value="TPR-like"/>
    <property type="match status" value="2"/>
</dbReference>
<dbReference type="SMART" id="SM00028">
    <property type="entry name" value="TPR"/>
    <property type="match status" value="6"/>
</dbReference>
<evidence type="ECO:0000259" key="6">
    <source>
        <dbReference type="SMART" id="SM00727"/>
    </source>
</evidence>
<dbReference type="Pfam" id="PF13432">
    <property type="entry name" value="TPR_16"/>
    <property type="match status" value="1"/>
</dbReference>
<evidence type="ECO:0000313" key="8">
    <source>
        <dbReference type="Proteomes" id="UP000675881"/>
    </source>
</evidence>
<keyword evidence="3" id="KW-0677">Repeat</keyword>
<dbReference type="EMBL" id="HG994586">
    <property type="protein sequence ID" value="CAF2999442.1"/>
    <property type="molecule type" value="Genomic_DNA"/>
</dbReference>
<keyword evidence="4" id="KW-0802">TPR repeat</keyword>
<dbReference type="InterPro" id="IPR006636">
    <property type="entry name" value="STI1_HS-bd"/>
</dbReference>
<dbReference type="Proteomes" id="UP000675881">
    <property type="component" value="Chromosome 7"/>
</dbReference>
<dbReference type="Gene3D" id="1.25.40.10">
    <property type="entry name" value="Tetratricopeptide repeat domain"/>
    <property type="match status" value="2"/>
</dbReference>
<evidence type="ECO:0000256" key="1">
    <source>
        <dbReference type="ARBA" id="ARBA00004496"/>
    </source>
</evidence>
<dbReference type="InterPro" id="IPR011990">
    <property type="entry name" value="TPR-like_helical_dom_sf"/>
</dbReference>
<dbReference type="FunFam" id="1.25.40.10:FF:000027">
    <property type="entry name" value="stress-induced-phosphoprotein 1 isoform X1"/>
    <property type="match status" value="1"/>
</dbReference>
<name>A0A7R8D4V1_LEPSM</name>
<proteinExistence type="predicted"/>
<dbReference type="SMART" id="SM00727">
    <property type="entry name" value="STI1"/>
    <property type="match status" value="1"/>
</dbReference>
<dbReference type="FunFam" id="1.10.260.100:FF:000002">
    <property type="entry name" value="Stress-induced-phosphoprotein 1 (Hsp70/Hsp90-organizing)"/>
    <property type="match status" value="1"/>
</dbReference>
<dbReference type="InterPro" id="IPR019734">
    <property type="entry name" value="TPR_rpt"/>
</dbReference>
<dbReference type="Pfam" id="PF13181">
    <property type="entry name" value="TPR_8"/>
    <property type="match status" value="1"/>
</dbReference>
<evidence type="ECO:0000256" key="4">
    <source>
        <dbReference type="ARBA" id="ARBA00022803"/>
    </source>
</evidence>
<dbReference type="Pfam" id="PF00515">
    <property type="entry name" value="TPR_1"/>
    <property type="match status" value="1"/>
</dbReference>
<dbReference type="AlphaFoldDB" id="A0A7R8D4V1"/>
<sequence length="515" mass="59471">MIENFNEAEEKLKWFDEEEFGRMEEDNHEESIDKSQMLGQDVIEIIKNKNISFRVFEKVGLPYSLRNMPEAKTDLYRDWSTPKPIPKDLYKHAIRLHTDYSWYWVLLPNDTPFSAYECEKSCSSNYEEFFSSAWYTEAVPQLKKEKMQWPVGGESRSILLSEACVGMNCYSCPLSPSTADEREESATRAKESGNEAYRRRDFTSAIHYYKRAVGLNPKEMNHFSNLAAAYLECGQYEESIEACTQAIKAGRSFKADYKRMAKIYARLGKARKRQGALTHARSAYQDALIQYRIPEYQMALNEVEIEIKKKEEEAYIDPEKAEQERSQGNLLFSSGDFTSALKHYSEAIRRSPHDSRLYSNRAACYTKLMSFDLAIKDCEKSIELDSSFVKAYLRMANALRGMGKITQAMAIYEKAIEIDSNCDEAIEGYKNCSIQNIPDPEEIKRQAMNDPEIQQILKDPSIRLILQQMQTDPSSAREYLKNPIISSKFMKLREAGLITISYKYDCSRFFTQSGS</sequence>